<organism evidence="9 10">
    <name type="scientific">Paramylibacter ulvae</name>
    <dbReference type="NCBI Taxonomy" id="1651968"/>
    <lineage>
        <taxon>Bacteria</taxon>
        <taxon>Pseudomonadati</taxon>
        <taxon>Pseudomonadota</taxon>
        <taxon>Alphaproteobacteria</taxon>
        <taxon>Rhodobacterales</taxon>
        <taxon>Paracoccaceae</taxon>
        <taxon>Paramylibacter</taxon>
    </lineage>
</organism>
<dbReference type="Gene3D" id="3.40.1550.20">
    <property type="entry name" value="Transcriptional regulator MraZ domain"/>
    <property type="match status" value="1"/>
</dbReference>
<keyword evidence="2 7" id="KW-0963">Cytoplasm</keyword>
<evidence type="ECO:0000256" key="1">
    <source>
        <dbReference type="ARBA" id="ARBA00013860"/>
    </source>
</evidence>
<dbReference type="Pfam" id="PF02381">
    <property type="entry name" value="MraZ"/>
    <property type="match status" value="1"/>
</dbReference>
<dbReference type="PROSITE" id="PS51740">
    <property type="entry name" value="SPOVT_ABRB"/>
    <property type="match status" value="2"/>
</dbReference>
<evidence type="ECO:0000256" key="2">
    <source>
        <dbReference type="ARBA" id="ARBA00022490"/>
    </source>
</evidence>
<evidence type="ECO:0000259" key="8">
    <source>
        <dbReference type="PROSITE" id="PS51740"/>
    </source>
</evidence>
<dbReference type="InterPro" id="IPR035642">
    <property type="entry name" value="MraZ_N"/>
</dbReference>
<reference evidence="10" key="1">
    <citation type="journal article" date="2019" name="Int. J. Syst. Evol. Microbiol.">
        <title>The Global Catalogue of Microorganisms (GCM) 10K type strain sequencing project: providing services to taxonomists for standard genome sequencing and annotation.</title>
        <authorList>
            <consortium name="The Broad Institute Genomics Platform"/>
            <consortium name="The Broad Institute Genome Sequencing Center for Infectious Disease"/>
            <person name="Wu L."/>
            <person name="Ma J."/>
        </authorList>
    </citation>
    <scope>NUCLEOTIDE SEQUENCE [LARGE SCALE GENOMIC DNA]</scope>
    <source>
        <strain evidence="10">KCTC 32465</strain>
    </source>
</reference>
<proteinExistence type="inferred from homology"/>
<dbReference type="EMBL" id="BMZF01000004">
    <property type="protein sequence ID" value="GHA52684.1"/>
    <property type="molecule type" value="Genomic_DNA"/>
</dbReference>
<dbReference type="InterPro" id="IPR007159">
    <property type="entry name" value="SpoVT-AbrB_dom"/>
</dbReference>
<dbReference type="Proteomes" id="UP000634455">
    <property type="component" value="Unassembled WGS sequence"/>
</dbReference>
<dbReference type="NCBIfam" id="NF001476">
    <property type="entry name" value="PRK00326.2-2"/>
    <property type="match status" value="1"/>
</dbReference>
<dbReference type="HAMAP" id="MF_01008">
    <property type="entry name" value="MraZ"/>
    <property type="match status" value="1"/>
</dbReference>
<dbReference type="PANTHER" id="PTHR34701:SF1">
    <property type="entry name" value="TRANSCRIPTIONAL REGULATOR MRAZ"/>
    <property type="match status" value="1"/>
</dbReference>
<comment type="subcellular location">
    <subcellularLocation>
        <location evidence="7">Cytoplasm</location>
        <location evidence="7">Nucleoid</location>
    </subcellularLocation>
</comment>
<keyword evidence="10" id="KW-1185">Reference proteome</keyword>
<accession>A0ABQ3D392</accession>
<keyword evidence="6 7" id="KW-0804">Transcription</keyword>
<sequence length="183" mass="20316">MAAAQSAVSISGPGVTKVAQRFKGEFVQKMDGKGRVSIPAAFRRVLEDCDPEHNPDREPQLVLVYGDHRREFIEGFTISAMEEVDDKIAQLPRGSKPRRALERTFSGQAVQLQVNETGQIVLSPKLREKLGLSNQVFFIASGDTFQIWHPDTYEAQASAMDDYLDEFEDGFDVLTLLDATPGV</sequence>
<evidence type="ECO:0000256" key="6">
    <source>
        <dbReference type="ARBA" id="ARBA00023163"/>
    </source>
</evidence>
<evidence type="ECO:0000256" key="4">
    <source>
        <dbReference type="ARBA" id="ARBA00023015"/>
    </source>
</evidence>
<comment type="similarity">
    <text evidence="7">Belongs to the MraZ family.</text>
</comment>
<dbReference type="SUPFAM" id="SSF89447">
    <property type="entry name" value="AbrB/MazE/MraZ-like"/>
    <property type="match status" value="1"/>
</dbReference>
<keyword evidence="5 7" id="KW-0238">DNA-binding</keyword>
<evidence type="ECO:0000256" key="3">
    <source>
        <dbReference type="ARBA" id="ARBA00022737"/>
    </source>
</evidence>
<feature type="domain" description="SpoVT-AbrB" evidence="8">
    <location>
        <begin position="25"/>
        <end position="68"/>
    </location>
</feature>
<evidence type="ECO:0000313" key="9">
    <source>
        <dbReference type="EMBL" id="GHA52684.1"/>
    </source>
</evidence>
<dbReference type="InterPro" id="IPR003444">
    <property type="entry name" value="MraZ"/>
</dbReference>
<evidence type="ECO:0000313" key="10">
    <source>
        <dbReference type="Proteomes" id="UP000634455"/>
    </source>
</evidence>
<name>A0ABQ3D392_9RHOB</name>
<dbReference type="CDD" id="cd16321">
    <property type="entry name" value="MraZ_C"/>
    <property type="match status" value="1"/>
</dbReference>
<dbReference type="InterPro" id="IPR020603">
    <property type="entry name" value="MraZ_dom"/>
</dbReference>
<evidence type="ECO:0000256" key="5">
    <source>
        <dbReference type="ARBA" id="ARBA00023125"/>
    </source>
</evidence>
<dbReference type="PANTHER" id="PTHR34701">
    <property type="entry name" value="TRANSCRIPTIONAL REGULATOR MRAZ"/>
    <property type="match status" value="1"/>
</dbReference>
<keyword evidence="4 7" id="KW-0805">Transcription regulation</keyword>
<dbReference type="InterPro" id="IPR038619">
    <property type="entry name" value="MraZ_sf"/>
</dbReference>
<comment type="caution">
    <text evidence="9">The sequence shown here is derived from an EMBL/GenBank/DDBJ whole genome shotgun (WGS) entry which is preliminary data.</text>
</comment>
<protein>
    <recommendedName>
        <fullName evidence="1 7">Transcriptional regulator MraZ</fullName>
    </recommendedName>
</protein>
<dbReference type="InterPro" id="IPR035644">
    <property type="entry name" value="MraZ_C"/>
</dbReference>
<dbReference type="CDD" id="cd16320">
    <property type="entry name" value="MraZ_N"/>
    <property type="match status" value="1"/>
</dbReference>
<comment type="subunit">
    <text evidence="7">Forms oligomers.</text>
</comment>
<gene>
    <name evidence="7 9" type="primary">mraZ</name>
    <name evidence="9" type="ORF">GCM10008927_17870</name>
</gene>
<evidence type="ECO:0000256" key="7">
    <source>
        <dbReference type="HAMAP-Rule" id="MF_01008"/>
    </source>
</evidence>
<feature type="domain" description="SpoVT-AbrB" evidence="8">
    <location>
        <begin position="109"/>
        <end position="152"/>
    </location>
</feature>
<dbReference type="InterPro" id="IPR037914">
    <property type="entry name" value="SpoVT-AbrB_sf"/>
</dbReference>
<keyword evidence="3" id="KW-0677">Repeat</keyword>